<dbReference type="PROSITE" id="PS51257">
    <property type="entry name" value="PROKAR_LIPOPROTEIN"/>
    <property type="match status" value="1"/>
</dbReference>
<sequence>MSRARGRALGLGLIALVVAAGCEDPRGPIDLDAIVTPAGECVTVVHESLELDGPVHRFISDAPGSAGGWALTTFINDAQFEELAIVRVPASPSEAPTPILELGVFTPSPKHVEMRAGADPGEAWVLSEAGNATVLRRLQPELGVTASNSDLSNFPVDEHNGSCPTDYSRSLLVAEGRPYLLAIPNCSTDPTLSLGLLALERETLEFGTSWALTFDPCAHAEAAGCALALSYWLPVIGAGGSALLPGTSRVPIGFTQQRALADPLPNAPPNQDLAPVSDVALLDMRVTPGGPTARLVTLRSLWVHTFPVSLGPVAVTQDPYSIQLHVRNDLLEDDALLLRFDTIDDVYIPLRHPLPLDGRGRLVQLADQGVILDVHDGVLQGVPLIDVGSWPLWTTYDLIELPDLLDFEVAGVGQLLLRREQAPPQVVHLACLE</sequence>
<evidence type="ECO:0000313" key="2">
    <source>
        <dbReference type="Proteomes" id="UP000031599"/>
    </source>
</evidence>
<accession>A0A0C2CXY9</accession>
<reference evidence="1 2" key="1">
    <citation type="submission" date="2014-12" db="EMBL/GenBank/DDBJ databases">
        <title>Genome assembly of Enhygromyxa salina DSM 15201.</title>
        <authorList>
            <person name="Sharma G."/>
            <person name="Subramanian S."/>
        </authorList>
    </citation>
    <scope>NUCLEOTIDE SEQUENCE [LARGE SCALE GENOMIC DNA]</scope>
    <source>
        <strain evidence="1 2">DSM 15201</strain>
    </source>
</reference>
<proteinExistence type="predicted"/>
<organism evidence="1 2">
    <name type="scientific">Enhygromyxa salina</name>
    <dbReference type="NCBI Taxonomy" id="215803"/>
    <lineage>
        <taxon>Bacteria</taxon>
        <taxon>Pseudomonadati</taxon>
        <taxon>Myxococcota</taxon>
        <taxon>Polyangia</taxon>
        <taxon>Nannocystales</taxon>
        <taxon>Nannocystaceae</taxon>
        <taxon>Enhygromyxa</taxon>
    </lineage>
</organism>
<dbReference type="RefSeq" id="WP_052550801.1">
    <property type="nucleotide sequence ID" value="NZ_JMCC02000046.1"/>
</dbReference>
<evidence type="ECO:0000313" key="1">
    <source>
        <dbReference type="EMBL" id="KIG15871.1"/>
    </source>
</evidence>
<evidence type="ECO:0008006" key="3">
    <source>
        <dbReference type="Google" id="ProtNLM"/>
    </source>
</evidence>
<dbReference type="Proteomes" id="UP000031599">
    <property type="component" value="Unassembled WGS sequence"/>
</dbReference>
<dbReference type="AlphaFoldDB" id="A0A0C2CXY9"/>
<protein>
    <recommendedName>
        <fullName evidence="3">Lipoprotein</fullName>
    </recommendedName>
</protein>
<dbReference type="EMBL" id="JMCC02000046">
    <property type="protein sequence ID" value="KIG15871.1"/>
    <property type="molecule type" value="Genomic_DNA"/>
</dbReference>
<name>A0A0C2CXY9_9BACT</name>
<comment type="caution">
    <text evidence="1">The sequence shown here is derived from an EMBL/GenBank/DDBJ whole genome shotgun (WGS) entry which is preliminary data.</text>
</comment>
<gene>
    <name evidence="1" type="ORF">DB30_05178</name>
</gene>